<dbReference type="Gene3D" id="3.40.50.2300">
    <property type="match status" value="1"/>
</dbReference>
<dbReference type="Pfam" id="PF00072">
    <property type="entry name" value="Response_reg"/>
    <property type="match status" value="1"/>
</dbReference>
<organism evidence="11 12">
    <name type="scientific">Paenibacillus pectinilyticus</name>
    <dbReference type="NCBI Taxonomy" id="512399"/>
    <lineage>
        <taxon>Bacteria</taxon>
        <taxon>Bacillati</taxon>
        <taxon>Bacillota</taxon>
        <taxon>Bacilli</taxon>
        <taxon>Bacillales</taxon>
        <taxon>Paenibacillaceae</taxon>
        <taxon>Paenibacillus</taxon>
    </lineage>
</organism>
<evidence type="ECO:0000256" key="5">
    <source>
        <dbReference type="ARBA" id="ARBA00023015"/>
    </source>
</evidence>
<accession>A0A1C0ZZW7</accession>
<dbReference type="PRINTS" id="PR00032">
    <property type="entry name" value="HTHARAC"/>
</dbReference>
<feature type="domain" description="Response regulatory" evidence="10">
    <location>
        <begin position="2"/>
        <end position="119"/>
    </location>
</feature>
<dbReference type="Pfam" id="PF12833">
    <property type="entry name" value="HTH_18"/>
    <property type="match status" value="1"/>
</dbReference>
<dbReference type="STRING" id="512399.A8709_18955"/>
<keyword evidence="6" id="KW-0238">DNA-binding</keyword>
<keyword evidence="3 8" id="KW-0597">Phosphoprotein</keyword>
<dbReference type="SUPFAM" id="SSF52172">
    <property type="entry name" value="CheY-like"/>
    <property type="match status" value="1"/>
</dbReference>
<dbReference type="GO" id="GO:0043565">
    <property type="term" value="F:sequence-specific DNA binding"/>
    <property type="evidence" value="ECO:0007669"/>
    <property type="project" value="InterPro"/>
</dbReference>
<evidence type="ECO:0000256" key="4">
    <source>
        <dbReference type="ARBA" id="ARBA00023012"/>
    </source>
</evidence>
<dbReference type="OrthoDB" id="9794370at2"/>
<dbReference type="PANTHER" id="PTHR42713">
    <property type="entry name" value="HISTIDINE KINASE-RELATED"/>
    <property type="match status" value="1"/>
</dbReference>
<evidence type="ECO:0000313" key="11">
    <source>
        <dbReference type="EMBL" id="OCT13668.1"/>
    </source>
</evidence>
<dbReference type="GO" id="GO:0003700">
    <property type="term" value="F:DNA-binding transcription factor activity"/>
    <property type="evidence" value="ECO:0007669"/>
    <property type="project" value="InterPro"/>
</dbReference>
<dbReference type="RefSeq" id="WP_065853729.1">
    <property type="nucleotide sequence ID" value="NZ_LYPC01000022.1"/>
</dbReference>
<feature type="modified residue" description="4-aspartylphosphate" evidence="8">
    <location>
        <position position="54"/>
    </location>
</feature>
<dbReference type="EMBL" id="LYPC01000022">
    <property type="protein sequence ID" value="OCT13668.1"/>
    <property type="molecule type" value="Genomic_DNA"/>
</dbReference>
<dbReference type="InterPro" id="IPR051552">
    <property type="entry name" value="HptR"/>
</dbReference>
<protein>
    <recommendedName>
        <fullName evidence="13">DNA-binding response regulator</fullName>
    </recommendedName>
</protein>
<keyword evidence="12" id="KW-1185">Reference proteome</keyword>
<evidence type="ECO:0000256" key="1">
    <source>
        <dbReference type="ARBA" id="ARBA00004496"/>
    </source>
</evidence>
<keyword evidence="5" id="KW-0805">Transcription regulation</keyword>
<reference evidence="12" key="1">
    <citation type="submission" date="2016-05" db="EMBL/GenBank/DDBJ databases">
        <title>Paenibacillus oryzae. sp. nov., isolated from the rice root.</title>
        <authorList>
            <person name="Zhang J."/>
            <person name="Zhang X."/>
        </authorList>
    </citation>
    <scope>NUCLEOTIDE SEQUENCE [LARGE SCALE GENOMIC DNA]</scope>
    <source>
        <strain evidence="12">KCTC13222</strain>
    </source>
</reference>
<dbReference type="SMART" id="SM00448">
    <property type="entry name" value="REC"/>
    <property type="match status" value="1"/>
</dbReference>
<dbReference type="InterPro" id="IPR020449">
    <property type="entry name" value="Tscrpt_reg_AraC-type_HTH"/>
</dbReference>
<dbReference type="CDD" id="cd17536">
    <property type="entry name" value="REC_YesN-like"/>
    <property type="match status" value="1"/>
</dbReference>
<keyword evidence="4" id="KW-0902">Two-component regulatory system</keyword>
<evidence type="ECO:0000256" key="7">
    <source>
        <dbReference type="ARBA" id="ARBA00023163"/>
    </source>
</evidence>
<dbReference type="Proteomes" id="UP000093309">
    <property type="component" value="Unassembled WGS sequence"/>
</dbReference>
<dbReference type="AlphaFoldDB" id="A0A1C0ZZW7"/>
<evidence type="ECO:0000313" key="12">
    <source>
        <dbReference type="Proteomes" id="UP000093309"/>
    </source>
</evidence>
<dbReference type="InterPro" id="IPR018062">
    <property type="entry name" value="HTH_AraC-typ_CS"/>
</dbReference>
<dbReference type="SMART" id="SM00342">
    <property type="entry name" value="HTH_ARAC"/>
    <property type="match status" value="1"/>
</dbReference>
<proteinExistence type="predicted"/>
<name>A0A1C0ZZW7_9BACL</name>
<dbReference type="PROSITE" id="PS00041">
    <property type="entry name" value="HTH_ARAC_FAMILY_1"/>
    <property type="match status" value="1"/>
</dbReference>
<evidence type="ECO:0000259" key="10">
    <source>
        <dbReference type="PROSITE" id="PS50110"/>
    </source>
</evidence>
<gene>
    <name evidence="11" type="ORF">A8709_18955</name>
</gene>
<comment type="caution">
    <text evidence="11">The sequence shown here is derived from an EMBL/GenBank/DDBJ whole genome shotgun (WGS) entry which is preliminary data.</text>
</comment>
<dbReference type="SUPFAM" id="SSF46689">
    <property type="entry name" value="Homeodomain-like"/>
    <property type="match status" value="2"/>
</dbReference>
<dbReference type="GO" id="GO:0000160">
    <property type="term" value="P:phosphorelay signal transduction system"/>
    <property type="evidence" value="ECO:0007669"/>
    <property type="project" value="UniProtKB-KW"/>
</dbReference>
<dbReference type="Gene3D" id="1.10.10.60">
    <property type="entry name" value="Homeodomain-like"/>
    <property type="match status" value="2"/>
</dbReference>
<evidence type="ECO:0000256" key="6">
    <source>
        <dbReference type="ARBA" id="ARBA00023125"/>
    </source>
</evidence>
<dbReference type="PANTHER" id="PTHR42713:SF3">
    <property type="entry name" value="TRANSCRIPTIONAL REGULATORY PROTEIN HPTR"/>
    <property type="match status" value="1"/>
</dbReference>
<evidence type="ECO:0000256" key="2">
    <source>
        <dbReference type="ARBA" id="ARBA00022490"/>
    </source>
</evidence>
<comment type="subcellular location">
    <subcellularLocation>
        <location evidence="1">Cytoplasm</location>
    </subcellularLocation>
</comment>
<dbReference type="PROSITE" id="PS50110">
    <property type="entry name" value="RESPONSE_REGULATORY"/>
    <property type="match status" value="1"/>
</dbReference>
<dbReference type="InterPro" id="IPR001789">
    <property type="entry name" value="Sig_transdc_resp-reg_receiver"/>
</dbReference>
<feature type="domain" description="HTH araC/xylS-type" evidence="9">
    <location>
        <begin position="422"/>
        <end position="521"/>
    </location>
</feature>
<keyword evidence="7" id="KW-0804">Transcription</keyword>
<sequence length="524" mass="59978">MKLLFIEDEKFTREGVLKSVSWDRLGITELREAVDGLDAVAIAEQFKPDIVLTDIRMPRMDGIELAFHLRRKYPQCKIVFMSGYADKEYLKAAITLKAVSYVEKPIDVEELEEALQGAIDIVLEEQRHVANDTVAKENKSYMKQEAALQLIRGGYDEDMLRNRLVAADFTAVMQAPAATAIIKLISPVPQKETLGKILNEAIHSSEQPYLYAWKDDHHAIVHFFSEARDGLENSQVQHLCYELASVLKREHTLFSIAAGKIVPNAYKLQDSYTIAVLRLQEAFFHKPCSLILQDNYGSDAQSQHYLAQPEHMIRIGVSLAEENFTDVEKMISKVTSDIRLHPGTLIVSVKELYYRFILEMDKFAQGRNITLFDTSEENDVAWKLILECHYLDEIERVTLLKLEELKRSVKERSSGGMSSTSSRIMRFIHLHFADDDLSVQDVSDHMQMTASHLISIFKEATGKTIKQYVTEYRMEKAKDLLRNNRLKVLDVASQVGFKDGEHFAKIFRKSTGMTPSEYRERCQL</sequence>
<evidence type="ECO:0000256" key="3">
    <source>
        <dbReference type="ARBA" id="ARBA00022553"/>
    </source>
</evidence>
<dbReference type="InterPro" id="IPR009057">
    <property type="entry name" value="Homeodomain-like_sf"/>
</dbReference>
<dbReference type="GO" id="GO:0005737">
    <property type="term" value="C:cytoplasm"/>
    <property type="evidence" value="ECO:0007669"/>
    <property type="project" value="UniProtKB-SubCell"/>
</dbReference>
<keyword evidence="2" id="KW-0963">Cytoplasm</keyword>
<dbReference type="PROSITE" id="PS01124">
    <property type="entry name" value="HTH_ARAC_FAMILY_2"/>
    <property type="match status" value="1"/>
</dbReference>
<evidence type="ECO:0000256" key="8">
    <source>
        <dbReference type="PROSITE-ProRule" id="PRU00169"/>
    </source>
</evidence>
<dbReference type="InterPro" id="IPR011006">
    <property type="entry name" value="CheY-like_superfamily"/>
</dbReference>
<dbReference type="InterPro" id="IPR018060">
    <property type="entry name" value="HTH_AraC"/>
</dbReference>
<evidence type="ECO:0000259" key="9">
    <source>
        <dbReference type="PROSITE" id="PS01124"/>
    </source>
</evidence>
<evidence type="ECO:0008006" key="13">
    <source>
        <dbReference type="Google" id="ProtNLM"/>
    </source>
</evidence>